<dbReference type="InterPro" id="IPR025847">
    <property type="entry name" value="MEDS_domain"/>
</dbReference>
<accession>A0ABV3EJR4</accession>
<sequence>MTASLQPVTTAPGSGYRHELYPYAGGDEFVQGALRFIQDALEGGEAVVVAVPQDKASMLRAEIREDEAVRYVDTSRVAHRPGRLIDAWQGWIRKHVEEGRPVRGIGESPWDQVRSPAEAAELHYHEWLLNKAFAQGPAWWLLCPYNVAHGGSGLRDMARCHPEMRKDGRTMPCGDYDPQASYAFVPLTRPCDPYEEFTYTGGDLPALRGKITACAEEHGLSGRRLRELHLAATEVATNSIRHGGGHGVLRTWSEGGRLVCEFRDGGYIEDPLSGRVRPNPRQIGGRGLWLVHQLADLVEIRSSPDEGTTVRLHTELPG</sequence>
<evidence type="ECO:0000313" key="5">
    <source>
        <dbReference type="Proteomes" id="UP001551584"/>
    </source>
</evidence>
<protein>
    <submittedName>
        <fullName evidence="4">Sensor histidine kinase</fullName>
    </submittedName>
</protein>
<dbReference type="Pfam" id="PF13581">
    <property type="entry name" value="HATPase_c_2"/>
    <property type="match status" value="1"/>
</dbReference>
<dbReference type="InterPro" id="IPR003594">
    <property type="entry name" value="HATPase_dom"/>
</dbReference>
<dbReference type="EMBL" id="JBEZNA010000005">
    <property type="protein sequence ID" value="MEU9576441.1"/>
    <property type="molecule type" value="Genomic_DNA"/>
</dbReference>
<evidence type="ECO:0000313" key="4">
    <source>
        <dbReference type="EMBL" id="MEU9576441.1"/>
    </source>
</evidence>
<feature type="domain" description="MEDS" evidence="3">
    <location>
        <begin position="17"/>
        <end position="162"/>
    </location>
</feature>
<organism evidence="4 5">
    <name type="scientific">Streptomyces chilikensis</name>
    <dbReference type="NCBI Taxonomy" id="1194079"/>
    <lineage>
        <taxon>Bacteria</taxon>
        <taxon>Bacillati</taxon>
        <taxon>Actinomycetota</taxon>
        <taxon>Actinomycetes</taxon>
        <taxon>Kitasatosporales</taxon>
        <taxon>Streptomycetaceae</taxon>
        <taxon>Streptomyces</taxon>
    </lineage>
</organism>
<comment type="caution">
    <text evidence="4">The sequence shown here is derived from an EMBL/GenBank/DDBJ whole genome shotgun (WGS) entry which is preliminary data.</text>
</comment>
<dbReference type="Proteomes" id="UP001551584">
    <property type="component" value="Unassembled WGS sequence"/>
</dbReference>
<evidence type="ECO:0000259" key="2">
    <source>
        <dbReference type="Pfam" id="PF13581"/>
    </source>
</evidence>
<dbReference type="SUPFAM" id="SSF55874">
    <property type="entry name" value="ATPase domain of HSP90 chaperone/DNA topoisomerase II/histidine kinase"/>
    <property type="match status" value="1"/>
</dbReference>
<evidence type="ECO:0000256" key="1">
    <source>
        <dbReference type="ARBA" id="ARBA00022527"/>
    </source>
</evidence>
<dbReference type="RefSeq" id="WP_359268707.1">
    <property type="nucleotide sequence ID" value="NZ_JBEZNA010000005.1"/>
</dbReference>
<dbReference type="NCBIfam" id="NF041045">
    <property type="entry name" value="RsbA_anti_sig"/>
    <property type="match status" value="1"/>
</dbReference>
<reference evidence="4 5" key="1">
    <citation type="submission" date="2024-06" db="EMBL/GenBank/DDBJ databases">
        <title>The Natural Products Discovery Center: Release of the First 8490 Sequenced Strains for Exploring Actinobacteria Biosynthetic Diversity.</title>
        <authorList>
            <person name="Kalkreuter E."/>
            <person name="Kautsar S.A."/>
            <person name="Yang D."/>
            <person name="Bader C.D."/>
            <person name="Teijaro C.N."/>
            <person name="Fluegel L."/>
            <person name="Davis C.M."/>
            <person name="Simpson J.R."/>
            <person name="Lauterbach L."/>
            <person name="Steele A.D."/>
            <person name="Gui C."/>
            <person name="Meng S."/>
            <person name="Li G."/>
            <person name="Viehrig K."/>
            <person name="Ye F."/>
            <person name="Su P."/>
            <person name="Kiefer A.F."/>
            <person name="Nichols A."/>
            <person name="Cepeda A.J."/>
            <person name="Yan W."/>
            <person name="Fan B."/>
            <person name="Jiang Y."/>
            <person name="Adhikari A."/>
            <person name="Zheng C.-J."/>
            <person name="Schuster L."/>
            <person name="Cowan T.M."/>
            <person name="Smanski M.J."/>
            <person name="Chevrette M.G."/>
            <person name="De Carvalho L.P.S."/>
            <person name="Shen B."/>
        </authorList>
    </citation>
    <scope>NUCLEOTIDE SEQUENCE [LARGE SCALE GENOMIC DNA]</scope>
    <source>
        <strain evidence="4 5">NPDC048117</strain>
    </source>
</reference>
<dbReference type="CDD" id="cd16936">
    <property type="entry name" value="HATPase_RsbW-like"/>
    <property type="match status" value="1"/>
</dbReference>
<keyword evidence="4" id="KW-0808">Transferase</keyword>
<dbReference type="PANTHER" id="PTHR35526">
    <property type="entry name" value="ANTI-SIGMA-F FACTOR RSBW-RELATED"/>
    <property type="match status" value="1"/>
</dbReference>
<evidence type="ECO:0000259" key="3">
    <source>
        <dbReference type="Pfam" id="PF14417"/>
    </source>
</evidence>
<dbReference type="Gene3D" id="3.30.565.10">
    <property type="entry name" value="Histidine kinase-like ATPase, C-terminal domain"/>
    <property type="match status" value="1"/>
</dbReference>
<gene>
    <name evidence="4" type="ORF">AB0D95_04030</name>
</gene>
<name>A0ABV3EJR4_9ACTN</name>
<proteinExistence type="predicted"/>
<keyword evidence="5" id="KW-1185">Reference proteome</keyword>
<keyword evidence="4" id="KW-0418">Kinase</keyword>
<keyword evidence="1" id="KW-0723">Serine/threonine-protein kinase</keyword>
<dbReference type="PANTHER" id="PTHR35526:SF3">
    <property type="entry name" value="ANTI-SIGMA-F FACTOR RSBW"/>
    <property type="match status" value="1"/>
</dbReference>
<dbReference type="InterPro" id="IPR036890">
    <property type="entry name" value="HATPase_C_sf"/>
</dbReference>
<dbReference type="InterPro" id="IPR050267">
    <property type="entry name" value="Anti-sigma-factor_SerPK"/>
</dbReference>
<dbReference type="InterPro" id="IPR047718">
    <property type="entry name" value="RsbA-like_anti_sig"/>
</dbReference>
<dbReference type="Pfam" id="PF14417">
    <property type="entry name" value="MEDS"/>
    <property type="match status" value="1"/>
</dbReference>
<feature type="domain" description="Histidine kinase/HSP90-like ATPase" evidence="2">
    <location>
        <begin position="203"/>
        <end position="312"/>
    </location>
</feature>
<dbReference type="GO" id="GO:0016301">
    <property type="term" value="F:kinase activity"/>
    <property type="evidence" value="ECO:0007669"/>
    <property type="project" value="UniProtKB-KW"/>
</dbReference>